<gene>
    <name evidence="1" type="ORF">RL72_01698</name>
</gene>
<proteinExistence type="predicted"/>
<organism evidence="1 2">
    <name type="scientific">Microbacterium azadirachtae</name>
    <dbReference type="NCBI Taxonomy" id="582680"/>
    <lineage>
        <taxon>Bacteria</taxon>
        <taxon>Bacillati</taxon>
        <taxon>Actinomycetota</taxon>
        <taxon>Actinomycetes</taxon>
        <taxon>Micrococcales</taxon>
        <taxon>Microbacteriaceae</taxon>
        <taxon>Microbacterium</taxon>
    </lineage>
</organism>
<protein>
    <submittedName>
        <fullName evidence="1">Uncharacterized protein</fullName>
    </submittedName>
</protein>
<keyword evidence="2" id="KW-1185">Reference proteome</keyword>
<evidence type="ECO:0000313" key="1">
    <source>
        <dbReference type="EMBL" id="KJL24616.1"/>
    </source>
</evidence>
<reference evidence="1 2" key="1">
    <citation type="submission" date="2015-02" db="EMBL/GenBank/DDBJ databases">
        <title>Draft genome sequences of ten Microbacterium spp. with emphasis on heavy metal contaminated environments.</title>
        <authorList>
            <person name="Corretto E."/>
        </authorList>
    </citation>
    <scope>NUCLEOTIDE SEQUENCE [LARGE SCALE GENOMIC DNA]</scope>
    <source>
        <strain evidence="1 2">DSM 23848</strain>
    </source>
</reference>
<comment type="caution">
    <text evidence="1">The sequence shown here is derived from an EMBL/GenBank/DDBJ whole genome shotgun (WGS) entry which is preliminary data.</text>
</comment>
<name>A0A0F0KZ75_9MICO</name>
<dbReference type="PATRIC" id="fig|582680.7.peg.1739"/>
<sequence length="130" mass="14692">MVGQDSRSRAGAGVRIAGPVGTNKRYPYLAAQRAEENELRKARKAGPLQSLTDIQIRSHTVPITHAPRTPAMWGHAWVRFGDVDVRCVVRILRWTPDAVGVAVPVDEEWLRCWIWQGAVQRLENRTDAWI</sequence>
<dbReference type="Proteomes" id="UP000033448">
    <property type="component" value="Unassembled WGS sequence"/>
</dbReference>
<accession>A0A0F0KZ75</accession>
<dbReference type="EMBL" id="JYIT01000073">
    <property type="protein sequence ID" value="KJL24616.1"/>
    <property type="molecule type" value="Genomic_DNA"/>
</dbReference>
<dbReference type="AlphaFoldDB" id="A0A0F0KZ75"/>
<evidence type="ECO:0000313" key="2">
    <source>
        <dbReference type="Proteomes" id="UP000033448"/>
    </source>
</evidence>